<keyword evidence="2" id="KW-1185">Reference proteome</keyword>
<protein>
    <submittedName>
        <fullName evidence="1">Uncharacterized protein</fullName>
    </submittedName>
</protein>
<dbReference type="EMBL" id="AUSU01001836">
    <property type="protein sequence ID" value="EPS70071.1"/>
    <property type="molecule type" value="Genomic_DNA"/>
</dbReference>
<comment type="caution">
    <text evidence="1">The sequence shown here is derived from an EMBL/GenBank/DDBJ whole genome shotgun (WGS) entry which is preliminary data.</text>
</comment>
<evidence type="ECO:0000313" key="2">
    <source>
        <dbReference type="Proteomes" id="UP000015453"/>
    </source>
</evidence>
<proteinExistence type="predicted"/>
<sequence length="54" mass="5987">MGTSPGGILRLSNLFRRSLHSFCFFGSNFQDCASDVLTEETEKDLLIALSQVSF</sequence>
<dbReference type="Proteomes" id="UP000015453">
    <property type="component" value="Unassembled WGS sequence"/>
</dbReference>
<accession>S8CYH2</accession>
<evidence type="ECO:0000313" key="1">
    <source>
        <dbReference type="EMBL" id="EPS70071.1"/>
    </source>
</evidence>
<gene>
    <name evidence="1" type="ORF">M569_04693</name>
</gene>
<organism evidence="1 2">
    <name type="scientific">Genlisea aurea</name>
    <dbReference type="NCBI Taxonomy" id="192259"/>
    <lineage>
        <taxon>Eukaryota</taxon>
        <taxon>Viridiplantae</taxon>
        <taxon>Streptophyta</taxon>
        <taxon>Embryophyta</taxon>
        <taxon>Tracheophyta</taxon>
        <taxon>Spermatophyta</taxon>
        <taxon>Magnoliopsida</taxon>
        <taxon>eudicotyledons</taxon>
        <taxon>Gunneridae</taxon>
        <taxon>Pentapetalae</taxon>
        <taxon>asterids</taxon>
        <taxon>lamiids</taxon>
        <taxon>Lamiales</taxon>
        <taxon>Lentibulariaceae</taxon>
        <taxon>Genlisea</taxon>
    </lineage>
</organism>
<dbReference type="AlphaFoldDB" id="S8CYH2"/>
<name>S8CYH2_9LAMI</name>
<reference evidence="1 2" key="1">
    <citation type="journal article" date="2013" name="BMC Genomics">
        <title>The miniature genome of a carnivorous plant Genlisea aurea contains a low number of genes and short non-coding sequences.</title>
        <authorList>
            <person name="Leushkin E.V."/>
            <person name="Sutormin R.A."/>
            <person name="Nabieva E.R."/>
            <person name="Penin A.A."/>
            <person name="Kondrashov A.S."/>
            <person name="Logacheva M.D."/>
        </authorList>
    </citation>
    <scope>NUCLEOTIDE SEQUENCE [LARGE SCALE GENOMIC DNA]</scope>
</reference>